<keyword evidence="4" id="KW-1185">Reference proteome</keyword>
<name>A0ABV6ZV50_9PROT</name>
<dbReference type="Pfam" id="PF13629">
    <property type="entry name" value="T2SS-T3SS_pil_N"/>
    <property type="match status" value="1"/>
</dbReference>
<feature type="domain" description="Pilus formation protein N-terminal" evidence="2">
    <location>
        <begin position="21"/>
        <end position="89"/>
    </location>
</feature>
<feature type="signal peptide" evidence="1">
    <location>
        <begin position="1"/>
        <end position="20"/>
    </location>
</feature>
<feature type="chain" id="PRO_5045494922" evidence="1">
    <location>
        <begin position="21"/>
        <end position="160"/>
    </location>
</feature>
<organism evidence="3 4">
    <name type="scientific">Hyphobacterium vulgare</name>
    <dbReference type="NCBI Taxonomy" id="1736751"/>
    <lineage>
        <taxon>Bacteria</taxon>
        <taxon>Pseudomonadati</taxon>
        <taxon>Pseudomonadota</taxon>
        <taxon>Alphaproteobacteria</taxon>
        <taxon>Maricaulales</taxon>
        <taxon>Maricaulaceae</taxon>
        <taxon>Hyphobacterium</taxon>
    </lineage>
</organism>
<reference evidence="4" key="1">
    <citation type="journal article" date="2019" name="Int. J. Syst. Evol. Microbiol.">
        <title>The Global Catalogue of Microorganisms (GCM) 10K type strain sequencing project: providing services to taxonomists for standard genome sequencing and annotation.</title>
        <authorList>
            <consortium name="The Broad Institute Genomics Platform"/>
            <consortium name="The Broad Institute Genome Sequencing Center for Infectious Disease"/>
            <person name="Wu L."/>
            <person name="Ma J."/>
        </authorList>
    </citation>
    <scope>NUCLEOTIDE SEQUENCE [LARGE SCALE GENOMIC DNA]</scope>
    <source>
        <strain evidence="4">KCTC 52487</strain>
    </source>
</reference>
<dbReference type="EMBL" id="JBHRSV010000002">
    <property type="protein sequence ID" value="MFC2925319.1"/>
    <property type="molecule type" value="Genomic_DNA"/>
</dbReference>
<dbReference type="InterPro" id="IPR032789">
    <property type="entry name" value="T2SS-T3SS_pil_N"/>
</dbReference>
<protein>
    <submittedName>
        <fullName evidence="3">Pilus assembly protein N-terminal domain-containing protein</fullName>
    </submittedName>
</protein>
<evidence type="ECO:0000256" key="1">
    <source>
        <dbReference type="SAM" id="SignalP"/>
    </source>
</evidence>
<dbReference type="Proteomes" id="UP001595379">
    <property type="component" value="Unassembled WGS sequence"/>
</dbReference>
<accession>A0ABV6ZV50</accession>
<comment type="caution">
    <text evidence="3">The sequence shown here is derived from an EMBL/GenBank/DDBJ whole genome shotgun (WGS) entry which is preliminary data.</text>
</comment>
<evidence type="ECO:0000313" key="3">
    <source>
        <dbReference type="EMBL" id="MFC2925319.1"/>
    </source>
</evidence>
<keyword evidence="1" id="KW-0732">Signal</keyword>
<sequence length="160" mass="16438">MRHLVLASLAALALTGTAAAQQRYLEADHADVVRLPAPAYTVVIGNPSVADAVIHDRNTLILTGRLHGRTNIIALDARGRVIYAQDVVVGGTPDGGVTLYRGANRTTYACGAQCEAIPAIGDDPERFDALSNQGNTRLQAAAQALAAGDGGSAPLAGGQE</sequence>
<dbReference type="RefSeq" id="WP_343165053.1">
    <property type="nucleotide sequence ID" value="NZ_JBHRSV010000002.1"/>
</dbReference>
<evidence type="ECO:0000259" key="2">
    <source>
        <dbReference type="Pfam" id="PF13629"/>
    </source>
</evidence>
<gene>
    <name evidence="3" type="ORF">ACFOOR_04295</name>
</gene>
<proteinExistence type="predicted"/>
<evidence type="ECO:0000313" key="4">
    <source>
        <dbReference type="Proteomes" id="UP001595379"/>
    </source>
</evidence>